<dbReference type="RefSeq" id="WP_111229659.1">
    <property type="nucleotide sequence ID" value="NZ_NBIU01000010.1"/>
</dbReference>
<organism evidence="2 3">
    <name type="scientific">Helicobacter valdiviensis</name>
    <dbReference type="NCBI Taxonomy" id="1458358"/>
    <lineage>
        <taxon>Bacteria</taxon>
        <taxon>Pseudomonadati</taxon>
        <taxon>Campylobacterota</taxon>
        <taxon>Epsilonproteobacteria</taxon>
        <taxon>Campylobacterales</taxon>
        <taxon>Helicobacteraceae</taxon>
        <taxon>Helicobacter</taxon>
    </lineage>
</organism>
<sequence length="106" mass="11949">MAMTPVGNVTYINQNAQVGSTQHANTQVKLDFAAMVNLESMQEQQDEIREVRPAEETLKTDEDAKGSKGEQEQQEGKSKEESKEEQEKDEIQTREDGTIKHLNISI</sequence>
<evidence type="ECO:0000313" key="3">
    <source>
        <dbReference type="Proteomes" id="UP000249746"/>
    </source>
</evidence>
<dbReference type="Proteomes" id="UP000249746">
    <property type="component" value="Unassembled WGS sequence"/>
</dbReference>
<name>A0A2W6MW91_9HELI</name>
<accession>A0A2W6MW91</accession>
<evidence type="ECO:0000256" key="1">
    <source>
        <dbReference type="SAM" id="MobiDB-lite"/>
    </source>
</evidence>
<dbReference type="AlphaFoldDB" id="A0A2W6MW91"/>
<feature type="compositionally biased region" description="Basic and acidic residues" evidence="1">
    <location>
        <begin position="46"/>
        <end position="99"/>
    </location>
</feature>
<reference evidence="2 3" key="1">
    <citation type="submission" date="2017-03" db="EMBL/GenBank/DDBJ databases">
        <title>Genomic and clinical evidence uncovers the enterohepatic species Helicobacter valdiviensis as a potential human intestinal pathogen.</title>
        <authorList>
            <person name="Fresia P."/>
            <person name="Jara R."/>
            <person name="Sierra R."/>
            <person name="Ferres I."/>
            <person name="Greif G."/>
            <person name="Iraola G."/>
            <person name="Collado L."/>
        </authorList>
    </citation>
    <scope>NUCLEOTIDE SEQUENCE [LARGE SCALE GENOMIC DNA]</scope>
    <source>
        <strain evidence="2 3">WBE14</strain>
    </source>
</reference>
<feature type="region of interest" description="Disordered" evidence="1">
    <location>
        <begin position="41"/>
        <end position="106"/>
    </location>
</feature>
<keyword evidence="3" id="KW-1185">Reference proteome</keyword>
<protein>
    <submittedName>
        <fullName evidence="2">Uncharacterized protein</fullName>
    </submittedName>
</protein>
<dbReference type="EMBL" id="NBIU01000010">
    <property type="protein sequence ID" value="PZT48229.1"/>
    <property type="molecule type" value="Genomic_DNA"/>
</dbReference>
<gene>
    <name evidence="2" type="ORF">B6S12_04695</name>
</gene>
<comment type="caution">
    <text evidence="2">The sequence shown here is derived from an EMBL/GenBank/DDBJ whole genome shotgun (WGS) entry which is preliminary data.</text>
</comment>
<proteinExistence type="predicted"/>
<dbReference type="OrthoDB" id="5328081at2"/>
<evidence type="ECO:0000313" key="2">
    <source>
        <dbReference type="EMBL" id="PZT48229.1"/>
    </source>
</evidence>